<dbReference type="PANTHER" id="PTHR42707">
    <property type="entry name" value="ACYL-COA DEHYDROGENASE"/>
    <property type="match status" value="1"/>
</dbReference>
<name>A0A1I5ZNQ8_9RHOB</name>
<dbReference type="PROSITE" id="PS00073">
    <property type="entry name" value="ACYL_COA_DH_2"/>
    <property type="match status" value="1"/>
</dbReference>
<evidence type="ECO:0000256" key="6">
    <source>
        <dbReference type="SAM" id="MobiDB-lite"/>
    </source>
</evidence>
<reference evidence="11" key="1">
    <citation type="submission" date="2016-10" db="EMBL/GenBank/DDBJ databases">
        <authorList>
            <person name="Varghese N."/>
            <person name="Submissions S."/>
        </authorList>
    </citation>
    <scope>NUCLEOTIDE SEQUENCE [LARGE SCALE GENOMIC DNA]</scope>
    <source>
        <strain evidence="11">JCM 10271</strain>
    </source>
</reference>
<dbReference type="AlphaFoldDB" id="A0A1I5ZNQ8"/>
<keyword evidence="11" id="KW-1185">Reference proteome</keyword>
<organism evidence="10 11">
    <name type="scientific">Roseivivax halotolerans</name>
    <dbReference type="NCBI Taxonomy" id="93684"/>
    <lineage>
        <taxon>Bacteria</taxon>
        <taxon>Pseudomonadati</taxon>
        <taxon>Pseudomonadota</taxon>
        <taxon>Alphaproteobacteria</taxon>
        <taxon>Rhodobacterales</taxon>
        <taxon>Roseobacteraceae</taxon>
        <taxon>Roseivivax</taxon>
    </lineage>
</organism>
<comment type="cofactor">
    <cofactor evidence="1 5">
        <name>FAD</name>
        <dbReference type="ChEBI" id="CHEBI:57692"/>
    </cofactor>
</comment>
<dbReference type="SUPFAM" id="SSF47203">
    <property type="entry name" value="Acyl-CoA dehydrogenase C-terminal domain-like"/>
    <property type="match status" value="1"/>
</dbReference>
<feature type="domain" description="Acyl-CoA dehydrogenase/oxidase C-terminal" evidence="7">
    <location>
        <begin position="287"/>
        <end position="442"/>
    </location>
</feature>
<feature type="domain" description="Acyl-CoA oxidase/dehydrogenase middle" evidence="8">
    <location>
        <begin position="177"/>
        <end position="276"/>
    </location>
</feature>
<dbReference type="Pfam" id="PF18158">
    <property type="entry name" value="AidB_N"/>
    <property type="match status" value="1"/>
</dbReference>
<dbReference type="InterPro" id="IPR006089">
    <property type="entry name" value="Acyl-CoA_DH_CS"/>
</dbReference>
<dbReference type="EMBL" id="FOXV01000011">
    <property type="protein sequence ID" value="SFQ58091.1"/>
    <property type="molecule type" value="Genomic_DNA"/>
</dbReference>
<dbReference type="InterPro" id="IPR009100">
    <property type="entry name" value="AcylCoA_DH/oxidase_NM_dom_sf"/>
</dbReference>
<feature type="domain" description="Adaptive response protein AidB N-terminal" evidence="9">
    <location>
        <begin position="6"/>
        <end position="171"/>
    </location>
</feature>
<sequence length="572" mass="62687">MAATENNIPDSRGLNAFASDPAFDALLDIYLPEDLQDRLRPELDRMGGLVGDRLEELALAADHNPPELKLRDRTGQRSETIEKHPAYEELERYAFSEFGLAAMSHRAGVFGAETKLHPMAKYALVYLFVQAEFGLCCPLSMTDSLTRTLVKFGGPALVERYIDRLTSQDMDTLFQGAMFMTEQAAGSDVGAIETVARQEDGAWRLYGDKWFCSNPDAGLAMVLARPDGQGADGTKGLSLFLLPRHLPDGSLNAYRILRLKDKMGTRSMASGEIALEGATAYLVGEAGQGFKQMTDMINMSRLANGVRSAGLMRRSVSEALYIARNRTAFGKRLIDMPLMRRQLSKMLVSAEEGRSMVFHTARALAASDGGDRDMAKVLRILTPLVKFRTCRDARKVAGDAMEVRGGCGYIEEFSDARILRDAHLGSIWEGTSNIIALDVMRAARREGALDALSEYLRRCLAESDAELAAEIAPCLDRAVALAARCAEKGSDEEARRAASGLYHASAAVFMAWEAARMRGTAAEDRKTLSRLVLSHRLQPRDPLAAAEDEDPRLSDLLSRAAIEPQARRKAAA</sequence>
<accession>A0A1I5ZNQ8</accession>
<evidence type="ECO:0000256" key="4">
    <source>
        <dbReference type="ARBA" id="ARBA00022827"/>
    </source>
</evidence>
<evidence type="ECO:0000256" key="1">
    <source>
        <dbReference type="ARBA" id="ARBA00001974"/>
    </source>
</evidence>
<protein>
    <submittedName>
        <fullName evidence="10">Acyl-CoA dehydrogenase</fullName>
    </submittedName>
</protein>
<dbReference type="Pfam" id="PF02770">
    <property type="entry name" value="Acyl-CoA_dh_M"/>
    <property type="match status" value="1"/>
</dbReference>
<keyword evidence="5" id="KW-0560">Oxidoreductase</keyword>
<dbReference type="RefSeq" id="WP_093013831.1">
    <property type="nucleotide sequence ID" value="NZ_FOXV01000011.1"/>
</dbReference>
<dbReference type="SUPFAM" id="SSF56645">
    <property type="entry name" value="Acyl-CoA dehydrogenase NM domain-like"/>
    <property type="match status" value="1"/>
</dbReference>
<feature type="region of interest" description="Disordered" evidence="6">
    <location>
        <begin position="540"/>
        <end position="572"/>
    </location>
</feature>
<keyword evidence="3 5" id="KW-0285">Flavoprotein</keyword>
<keyword evidence="4 5" id="KW-0274">FAD</keyword>
<dbReference type="STRING" id="93684.SAMN05421853_11142"/>
<dbReference type="PANTHER" id="PTHR42707:SF2">
    <property type="entry name" value="ACD11 DEHYDROGENASE"/>
    <property type="match status" value="1"/>
</dbReference>
<dbReference type="Proteomes" id="UP000243106">
    <property type="component" value="Unassembled WGS sequence"/>
</dbReference>
<dbReference type="Gene3D" id="2.40.110.20">
    <property type="match status" value="1"/>
</dbReference>
<evidence type="ECO:0000259" key="9">
    <source>
        <dbReference type="Pfam" id="PF18158"/>
    </source>
</evidence>
<dbReference type="Gene3D" id="6.10.250.600">
    <property type="match status" value="1"/>
</dbReference>
<evidence type="ECO:0000259" key="8">
    <source>
        <dbReference type="Pfam" id="PF02770"/>
    </source>
</evidence>
<dbReference type="Pfam" id="PF00441">
    <property type="entry name" value="Acyl-CoA_dh_1"/>
    <property type="match status" value="1"/>
</dbReference>
<evidence type="ECO:0000256" key="3">
    <source>
        <dbReference type="ARBA" id="ARBA00022630"/>
    </source>
</evidence>
<evidence type="ECO:0000313" key="10">
    <source>
        <dbReference type="EMBL" id="SFQ58091.1"/>
    </source>
</evidence>
<evidence type="ECO:0000256" key="2">
    <source>
        <dbReference type="ARBA" id="ARBA00009347"/>
    </source>
</evidence>
<dbReference type="InterPro" id="IPR052904">
    <property type="entry name" value="Acyl-CoA_dehydrogenase-like"/>
</dbReference>
<gene>
    <name evidence="10" type="ORF">SAMN05421853_11142</name>
</gene>
<comment type="similarity">
    <text evidence="2 5">Belongs to the acyl-CoA dehydrogenase family.</text>
</comment>
<dbReference type="InterPro" id="IPR036250">
    <property type="entry name" value="AcylCo_DH-like_C"/>
</dbReference>
<dbReference type="InterPro" id="IPR009075">
    <property type="entry name" value="AcylCo_DH/oxidase_C"/>
</dbReference>
<dbReference type="InterPro" id="IPR041504">
    <property type="entry name" value="AidB_N"/>
</dbReference>
<dbReference type="Gene3D" id="1.20.140.10">
    <property type="entry name" value="Butyryl-CoA Dehydrogenase, subunit A, domain 3"/>
    <property type="match status" value="1"/>
</dbReference>
<evidence type="ECO:0000256" key="5">
    <source>
        <dbReference type="RuleBase" id="RU362125"/>
    </source>
</evidence>
<dbReference type="GO" id="GO:0003995">
    <property type="term" value="F:acyl-CoA dehydrogenase activity"/>
    <property type="evidence" value="ECO:0007669"/>
    <property type="project" value="InterPro"/>
</dbReference>
<evidence type="ECO:0000259" key="7">
    <source>
        <dbReference type="Pfam" id="PF00441"/>
    </source>
</evidence>
<proteinExistence type="inferred from homology"/>
<dbReference type="InterPro" id="IPR006091">
    <property type="entry name" value="Acyl-CoA_Oxase/DH_mid-dom"/>
</dbReference>
<evidence type="ECO:0000313" key="11">
    <source>
        <dbReference type="Proteomes" id="UP000243106"/>
    </source>
</evidence>